<dbReference type="EMBL" id="JBHSWN010000001">
    <property type="protein sequence ID" value="MFC6788548.1"/>
    <property type="molecule type" value="Genomic_DNA"/>
</dbReference>
<name>A0ABW2BDQ3_9HYPH</name>
<dbReference type="Pfam" id="PF01370">
    <property type="entry name" value="Epimerase"/>
    <property type="match status" value="1"/>
</dbReference>
<accession>A0ABW2BDQ3</accession>
<protein>
    <submittedName>
        <fullName evidence="2">NAD-dependent epimerase/dehydratase family protein</fullName>
    </submittedName>
</protein>
<reference evidence="3" key="1">
    <citation type="journal article" date="2019" name="Int. J. Syst. Evol. Microbiol.">
        <title>The Global Catalogue of Microorganisms (GCM) 10K type strain sequencing project: providing services to taxonomists for standard genome sequencing and annotation.</title>
        <authorList>
            <consortium name="The Broad Institute Genomics Platform"/>
            <consortium name="The Broad Institute Genome Sequencing Center for Infectious Disease"/>
            <person name="Wu L."/>
            <person name="Ma J."/>
        </authorList>
    </citation>
    <scope>NUCLEOTIDE SEQUENCE [LARGE SCALE GENOMIC DNA]</scope>
    <source>
        <strain evidence="3">CCUG 48316</strain>
    </source>
</reference>
<dbReference type="Proteomes" id="UP001596292">
    <property type="component" value="Unassembled WGS sequence"/>
</dbReference>
<evidence type="ECO:0000259" key="1">
    <source>
        <dbReference type="Pfam" id="PF01370"/>
    </source>
</evidence>
<sequence>MTGAILVTGAGGFIGKAVVARLRERGLSVRAGLHRLPDGRDPPEGAVRCDLDDPRSLDAACAGASAIVHAGGRSAAAMPDQLRNLLAAAERAGIDRIIQLSSIAVYGPAEGRIGEPDAPPSTAAPDDPYCAAKRACEAMLRSWVAARPGRRVAILRPGIVYGRGSDLWIERPVAGLRAGVLGHLGPRGEGIASLVHVTDAAEAVRCALAALTGPGQGLIAANIVGPETPTWNTYFAALSSRAGLPPPRPLPPGRLAMLRALSLPAKALARLRLPVGGLRFVPASGELRLFARAAHYDTARARTELGFRAGIRLAEGLDASFRHDTPHP</sequence>
<organism evidence="2 3">
    <name type="scientific">Methylobacterium komagatae</name>
    <dbReference type="NCBI Taxonomy" id="374425"/>
    <lineage>
        <taxon>Bacteria</taxon>
        <taxon>Pseudomonadati</taxon>
        <taxon>Pseudomonadota</taxon>
        <taxon>Alphaproteobacteria</taxon>
        <taxon>Hyphomicrobiales</taxon>
        <taxon>Methylobacteriaceae</taxon>
        <taxon>Methylobacterium</taxon>
    </lineage>
</organism>
<dbReference type="InterPro" id="IPR001509">
    <property type="entry name" value="Epimerase_deHydtase"/>
</dbReference>
<dbReference type="SUPFAM" id="SSF51735">
    <property type="entry name" value="NAD(P)-binding Rossmann-fold domains"/>
    <property type="match status" value="1"/>
</dbReference>
<proteinExistence type="predicted"/>
<evidence type="ECO:0000313" key="2">
    <source>
        <dbReference type="EMBL" id="MFC6788548.1"/>
    </source>
</evidence>
<gene>
    <name evidence="2" type="ORF">ACFQE0_02245</name>
</gene>
<comment type="caution">
    <text evidence="2">The sequence shown here is derived from an EMBL/GenBank/DDBJ whole genome shotgun (WGS) entry which is preliminary data.</text>
</comment>
<dbReference type="PANTHER" id="PTHR48079">
    <property type="entry name" value="PROTEIN YEEZ"/>
    <property type="match status" value="1"/>
</dbReference>
<dbReference type="InterPro" id="IPR036291">
    <property type="entry name" value="NAD(P)-bd_dom_sf"/>
</dbReference>
<dbReference type="RefSeq" id="WP_378966685.1">
    <property type="nucleotide sequence ID" value="NZ_JBHSWN010000001.1"/>
</dbReference>
<dbReference type="Gene3D" id="3.40.50.720">
    <property type="entry name" value="NAD(P)-binding Rossmann-like Domain"/>
    <property type="match status" value="1"/>
</dbReference>
<feature type="domain" description="NAD-dependent epimerase/dehydratase" evidence="1">
    <location>
        <begin position="5"/>
        <end position="210"/>
    </location>
</feature>
<evidence type="ECO:0000313" key="3">
    <source>
        <dbReference type="Proteomes" id="UP001596292"/>
    </source>
</evidence>
<dbReference type="InterPro" id="IPR051783">
    <property type="entry name" value="NAD(P)-dependent_oxidoreduct"/>
</dbReference>
<keyword evidence="3" id="KW-1185">Reference proteome</keyword>
<dbReference type="PANTHER" id="PTHR48079:SF6">
    <property type="entry name" value="NAD(P)-BINDING DOMAIN-CONTAINING PROTEIN-RELATED"/>
    <property type="match status" value="1"/>
</dbReference>